<dbReference type="EMBL" id="CP104013">
    <property type="protein sequence ID" value="UYP45934.1"/>
    <property type="molecule type" value="Genomic_DNA"/>
</dbReference>
<keyword evidence="1" id="KW-0175">Coiled coil</keyword>
<evidence type="ECO:0000313" key="2">
    <source>
        <dbReference type="EMBL" id="UYP45934.1"/>
    </source>
</evidence>
<organism evidence="2 3">
    <name type="scientific">Candidatus Lokiarchaeum ossiferum</name>
    <dbReference type="NCBI Taxonomy" id="2951803"/>
    <lineage>
        <taxon>Archaea</taxon>
        <taxon>Promethearchaeati</taxon>
        <taxon>Promethearchaeota</taxon>
        <taxon>Promethearchaeia</taxon>
        <taxon>Promethearchaeales</taxon>
        <taxon>Promethearchaeaceae</taxon>
        <taxon>Candidatus Lokiarchaeum</taxon>
    </lineage>
</organism>
<protein>
    <submittedName>
        <fullName evidence="2">Uncharacterized protein</fullName>
    </submittedName>
</protein>
<keyword evidence="3" id="KW-1185">Reference proteome</keyword>
<reference evidence="2" key="1">
    <citation type="submission" date="2022-09" db="EMBL/GenBank/DDBJ databases">
        <title>Actin cytoskeleton and complex cell architecture in an #Asgard archaeon.</title>
        <authorList>
            <person name="Ponce Toledo R.I."/>
            <person name="Schleper C."/>
            <person name="Rodrigues Oliveira T."/>
            <person name="Wollweber F."/>
            <person name="Xu J."/>
            <person name="Rittmann S."/>
            <person name="Klingl A."/>
            <person name="Pilhofer M."/>
        </authorList>
    </citation>
    <scope>NUCLEOTIDE SEQUENCE</scope>
    <source>
        <strain evidence="2">B-35</strain>
    </source>
</reference>
<sequence>MGVSYRDIQVNLKIKYGSGMSNTTLQNLHVEVKQETEREDRIQQLENELRLYKQMYFELLESVKKYIS</sequence>
<gene>
    <name evidence="2" type="ORF">NEF87_002219</name>
</gene>
<dbReference type="Proteomes" id="UP001208689">
    <property type="component" value="Chromosome"/>
</dbReference>
<accession>A0ABY6HTQ3</accession>
<feature type="coiled-coil region" evidence="1">
    <location>
        <begin position="35"/>
        <end position="62"/>
    </location>
</feature>
<proteinExistence type="predicted"/>
<name>A0ABY6HTQ3_9ARCH</name>
<evidence type="ECO:0000313" key="3">
    <source>
        <dbReference type="Proteomes" id="UP001208689"/>
    </source>
</evidence>
<evidence type="ECO:0000256" key="1">
    <source>
        <dbReference type="SAM" id="Coils"/>
    </source>
</evidence>